<dbReference type="AlphaFoldDB" id="A0A7W9J0D1"/>
<dbReference type="EMBL" id="JACHMY010000001">
    <property type="protein sequence ID" value="MBB5833303.1"/>
    <property type="molecule type" value="Genomic_DNA"/>
</dbReference>
<dbReference type="RefSeq" id="WP_184793214.1">
    <property type="nucleotide sequence ID" value="NZ_JACHMY010000001.1"/>
</dbReference>
<name>A0A7W9J0D1_9ACTN</name>
<evidence type="ECO:0000313" key="2">
    <source>
        <dbReference type="Proteomes" id="UP000549971"/>
    </source>
</evidence>
<reference evidence="1 2" key="1">
    <citation type="submission" date="2020-08" db="EMBL/GenBank/DDBJ databases">
        <title>Sequencing the genomes of 1000 actinobacteria strains.</title>
        <authorList>
            <person name="Klenk H.-P."/>
        </authorList>
    </citation>
    <scope>NUCLEOTIDE SEQUENCE [LARGE SCALE GENOMIC DNA]</scope>
    <source>
        <strain evidence="1 2">DSM 28967</strain>
    </source>
</reference>
<dbReference type="Proteomes" id="UP000549971">
    <property type="component" value="Unassembled WGS sequence"/>
</dbReference>
<keyword evidence="2" id="KW-1185">Reference proteome</keyword>
<gene>
    <name evidence="1" type="ORF">HDA39_000037</name>
</gene>
<evidence type="ECO:0000313" key="1">
    <source>
        <dbReference type="EMBL" id="MBB5833303.1"/>
    </source>
</evidence>
<proteinExistence type="predicted"/>
<accession>A0A7W9J0D1</accession>
<evidence type="ECO:0008006" key="3">
    <source>
        <dbReference type="Google" id="ProtNLM"/>
    </source>
</evidence>
<dbReference type="InterPro" id="IPR025394">
    <property type="entry name" value="DUF4127"/>
</dbReference>
<dbReference type="Pfam" id="PF13552">
    <property type="entry name" value="DUF4127"/>
    <property type="match status" value="1"/>
</dbReference>
<sequence length="481" mass="51360">MKRLILLPLDERPATTALPQLVGAVAGVQVVLPPAHLLPRLRSPGEREDLGKWLVQQAPGAAGAVVALETLGLGGLLPSRLGAEGLSQVLNSWEVLRELRVPVHASAVVMRTPDADEAFEEPEYYARHGRALHALSAEMHRGSEIRTPVPAAVAADFFGRRLRNHTLNLAALSLAQQGILTTLVIGADDTARAAVGTAEQQWLGRWRDWLDLGRTVLTYPGADEVATVLTVRAILHEAALTSPRVKVHAVAGLDRVAPYENVPVGDTAAGQIAAAGGQLVGDDRADLHLVIHPPARGDGDFNLDPPATTDLNAAALTAELVLALLAADAQVAIADCAYPNGADPALMAALRDRLGTGWDRLAGFAGWNTAGNTIGTALAHALATVVGQRLGSFDPAAHARLLRHRLLEDWGWMSCARAELRATIGSDPGHHDHIDPDSAATRDAHRLLAERLAEIDPGWRIENVRFPWNRTFEIDFEVNPA</sequence>
<organism evidence="1 2">
    <name type="scientific">Kribbella italica</name>
    <dbReference type="NCBI Taxonomy" id="1540520"/>
    <lineage>
        <taxon>Bacteria</taxon>
        <taxon>Bacillati</taxon>
        <taxon>Actinomycetota</taxon>
        <taxon>Actinomycetes</taxon>
        <taxon>Propionibacteriales</taxon>
        <taxon>Kribbellaceae</taxon>
        <taxon>Kribbella</taxon>
    </lineage>
</organism>
<protein>
    <recommendedName>
        <fullName evidence="3">DUF4127 family protein</fullName>
    </recommendedName>
</protein>
<comment type="caution">
    <text evidence="1">The sequence shown here is derived from an EMBL/GenBank/DDBJ whole genome shotgun (WGS) entry which is preliminary data.</text>
</comment>